<comment type="caution">
    <text evidence="4">The sequence shown here is derived from an EMBL/GenBank/DDBJ whole genome shotgun (WGS) entry which is preliminary data.</text>
</comment>
<evidence type="ECO:0000313" key="5">
    <source>
        <dbReference type="Proteomes" id="UP000383932"/>
    </source>
</evidence>
<dbReference type="AlphaFoldDB" id="A0A5N5QQI6"/>
<evidence type="ECO:0000256" key="2">
    <source>
        <dbReference type="SAM" id="Phobius"/>
    </source>
</evidence>
<feature type="region of interest" description="Disordered" evidence="1">
    <location>
        <begin position="433"/>
        <end position="474"/>
    </location>
</feature>
<feature type="signal peptide" evidence="3">
    <location>
        <begin position="1"/>
        <end position="18"/>
    </location>
</feature>
<gene>
    <name evidence="4" type="ORF">CTheo_2790</name>
</gene>
<keyword evidence="2" id="KW-0472">Membrane</keyword>
<reference evidence="4 5" key="1">
    <citation type="journal article" date="2019" name="Fungal Biol. Biotechnol.">
        <title>Draft genome sequence of fastidious pathogen Ceratobasidium theobromae, which causes vascular-streak dieback in Theobroma cacao.</title>
        <authorList>
            <person name="Ali S.S."/>
            <person name="Asman A."/>
            <person name="Shao J."/>
            <person name="Firmansyah A.P."/>
            <person name="Susilo A.W."/>
            <person name="Rosmana A."/>
            <person name="McMahon P."/>
            <person name="Junaid M."/>
            <person name="Guest D."/>
            <person name="Kheng T.Y."/>
            <person name="Meinhardt L.W."/>
            <person name="Bailey B.A."/>
        </authorList>
    </citation>
    <scope>NUCLEOTIDE SEQUENCE [LARGE SCALE GENOMIC DNA]</scope>
    <source>
        <strain evidence="4 5">CT2</strain>
    </source>
</reference>
<feature type="compositionally biased region" description="Low complexity" evidence="1">
    <location>
        <begin position="439"/>
        <end position="462"/>
    </location>
</feature>
<proteinExistence type="predicted"/>
<evidence type="ECO:0000256" key="1">
    <source>
        <dbReference type="SAM" id="MobiDB-lite"/>
    </source>
</evidence>
<keyword evidence="2" id="KW-0812">Transmembrane</keyword>
<evidence type="ECO:0000313" key="4">
    <source>
        <dbReference type="EMBL" id="KAB5593821.1"/>
    </source>
</evidence>
<sequence length="474" mass="50457">MKPRHCAILLALGTQCAAWIRKANFSDIVQCGTVSVDWAAGNETELIGPPFVVRMAAFGLAPLTITIPESAWNFETRVGSYKFSMPWPEGTQFMTSFDDGYGSATGGISGIQTVGASSNSSCITTSITQPEHIFDLHGTFTQCASISMNWTEPATSKTRIAGLVPNGVAFQVDPPLINARSTTWDQNLLAGTAFVLIYNEGTGRGLTSPLIISGNSSNTNCFANPAYPSATASQTGIAQVRSTLTGPTQTSESAQNGSVRPNLGAILGATLGSLALLAALVLVLCMAIRRRRRQRVVPQSPELAKEMNLNTDNTQLGRILDGRDLASNPYRGGAVVLPFVLPSNASKQQDTPSATRGETTSRKQSTTRPPSTDTLSANESSDVNGTRSSPGPSSTMPASGIRPDEFIDNEPMIIRHEDAGAVPLPRVREIIELPPGYDQLPRQSPSSQAPQQLPQQDRQGPGSPRQKLSMSTNM</sequence>
<keyword evidence="2" id="KW-1133">Transmembrane helix</keyword>
<accession>A0A5N5QQI6</accession>
<dbReference type="OrthoDB" id="3267813at2759"/>
<keyword evidence="3" id="KW-0732">Signal</keyword>
<name>A0A5N5QQI6_9AGAM</name>
<dbReference type="Proteomes" id="UP000383932">
    <property type="component" value="Unassembled WGS sequence"/>
</dbReference>
<feature type="region of interest" description="Disordered" evidence="1">
    <location>
        <begin position="341"/>
        <end position="404"/>
    </location>
</feature>
<protein>
    <submittedName>
        <fullName evidence="4">Alphaherpesvirus glycoprotein E domain containing protein</fullName>
    </submittedName>
</protein>
<feature type="transmembrane region" description="Helical" evidence="2">
    <location>
        <begin position="263"/>
        <end position="285"/>
    </location>
</feature>
<dbReference type="EMBL" id="SSOP01000030">
    <property type="protein sequence ID" value="KAB5593821.1"/>
    <property type="molecule type" value="Genomic_DNA"/>
</dbReference>
<keyword evidence="5" id="KW-1185">Reference proteome</keyword>
<feature type="chain" id="PRO_5024282607" evidence="3">
    <location>
        <begin position="19"/>
        <end position="474"/>
    </location>
</feature>
<evidence type="ECO:0000256" key="3">
    <source>
        <dbReference type="SAM" id="SignalP"/>
    </source>
</evidence>
<feature type="compositionally biased region" description="Polar residues" evidence="1">
    <location>
        <begin position="343"/>
        <end position="397"/>
    </location>
</feature>
<organism evidence="4 5">
    <name type="scientific">Ceratobasidium theobromae</name>
    <dbReference type="NCBI Taxonomy" id="1582974"/>
    <lineage>
        <taxon>Eukaryota</taxon>
        <taxon>Fungi</taxon>
        <taxon>Dikarya</taxon>
        <taxon>Basidiomycota</taxon>
        <taxon>Agaricomycotina</taxon>
        <taxon>Agaricomycetes</taxon>
        <taxon>Cantharellales</taxon>
        <taxon>Ceratobasidiaceae</taxon>
        <taxon>Ceratobasidium</taxon>
    </lineage>
</organism>